<name>I4BSS7_MYCCN</name>
<evidence type="ECO:0000256" key="1">
    <source>
        <dbReference type="SAM" id="MobiDB-lite"/>
    </source>
</evidence>
<feature type="region of interest" description="Disordered" evidence="1">
    <location>
        <begin position="36"/>
        <end position="61"/>
    </location>
</feature>
<gene>
    <name evidence="2" type="ordered locus">Mycch_5700</name>
</gene>
<dbReference type="AlphaFoldDB" id="I4BSS7"/>
<proteinExistence type="predicted"/>
<sequence precursor="true">MTKMTRRAALAVLGTGGGILGVAYVLRGAVGSPMTGPTSGYADTADSPMTGGPRDPGMMGSASRMDMSTYMDMFNRHNEIRRRVEDIPGGVRTTTESDSDDLVAQLQCHVAMMYAHLDQGAEVTCMSASLPTLFHRAPDYQRQITFTVKGVVAVETARDPDLTQAIRAHAREVTGFVTDGMPAMMKAMMGNP</sequence>
<evidence type="ECO:0000313" key="2">
    <source>
        <dbReference type="EMBL" id="AFM20334.1"/>
    </source>
</evidence>
<organism evidence="2 3">
    <name type="scientific">Mycolicibacterium chubuense (strain NBB4)</name>
    <name type="common">Mycobacterium chubuense</name>
    <dbReference type="NCBI Taxonomy" id="710421"/>
    <lineage>
        <taxon>Bacteria</taxon>
        <taxon>Bacillati</taxon>
        <taxon>Actinomycetota</taxon>
        <taxon>Actinomycetes</taxon>
        <taxon>Mycobacteriales</taxon>
        <taxon>Mycobacteriaceae</taxon>
        <taxon>Mycolicibacterium</taxon>
    </lineage>
</organism>
<evidence type="ECO:0000313" key="3">
    <source>
        <dbReference type="Proteomes" id="UP000006057"/>
    </source>
</evidence>
<accession>I4BSS7</accession>
<geneLocation type="plasmid" evidence="2 3">
    <name>pMYCCH.01</name>
</geneLocation>
<dbReference type="HOGENOM" id="CLU_108893_0_0_11"/>
<dbReference type="OrthoDB" id="582215at2"/>
<dbReference type="EMBL" id="CP003054">
    <property type="protein sequence ID" value="AFM20334.1"/>
    <property type="molecule type" value="Genomic_DNA"/>
</dbReference>
<reference evidence="2 3" key="1">
    <citation type="submission" date="2012-06" db="EMBL/GenBank/DDBJ databases">
        <title>Complete sequence of plasmid 1 of Mycobacterium chubuense NBB4.</title>
        <authorList>
            <consortium name="US DOE Joint Genome Institute"/>
            <person name="Lucas S."/>
            <person name="Han J."/>
            <person name="Lapidus A."/>
            <person name="Cheng J.-F."/>
            <person name="Goodwin L."/>
            <person name="Pitluck S."/>
            <person name="Peters L."/>
            <person name="Mikhailova N."/>
            <person name="Teshima H."/>
            <person name="Detter J.C."/>
            <person name="Han C."/>
            <person name="Tapia R."/>
            <person name="Land M."/>
            <person name="Hauser L."/>
            <person name="Kyrpides N."/>
            <person name="Ivanova N."/>
            <person name="Pagani I."/>
            <person name="Mattes T."/>
            <person name="Holmes A."/>
            <person name="Rutledge P."/>
            <person name="Paulsen I."/>
            <person name="Coleman N."/>
            <person name="Woyke T."/>
        </authorList>
    </citation>
    <scope>NUCLEOTIDE SEQUENCE [LARGE SCALE GENOMIC DNA]</scope>
    <source>
        <strain evidence="2 3">NBB4</strain>
        <plasmid evidence="2 3">pMYCCH.01</plasmid>
    </source>
</reference>
<dbReference type="KEGG" id="mcb:Mycch_5700"/>
<dbReference type="PATRIC" id="fig|710421.3.peg.5678"/>
<keyword evidence="3" id="KW-1185">Reference proteome</keyword>
<protein>
    <submittedName>
        <fullName evidence="2">Uncharacterized protein</fullName>
    </submittedName>
</protein>
<dbReference type="RefSeq" id="WP_014805606.1">
    <property type="nucleotide sequence ID" value="NC_018022.1"/>
</dbReference>
<keyword evidence="2" id="KW-0614">Plasmid</keyword>
<dbReference type="Proteomes" id="UP000006057">
    <property type="component" value="Plasmid pMYCCH.01"/>
</dbReference>